<reference evidence="3" key="1">
    <citation type="submission" date="2016-10" db="EMBL/GenBank/DDBJ databases">
        <authorList>
            <person name="Varghese N."/>
            <person name="Submissions S."/>
        </authorList>
    </citation>
    <scope>NUCLEOTIDE SEQUENCE [LARGE SCALE GENOMIC DNA]</scope>
    <source>
        <strain evidence="3">DSM 28881</strain>
    </source>
</reference>
<feature type="domain" description="Glycosyltransferase 2-like" evidence="1">
    <location>
        <begin position="33"/>
        <end position="197"/>
    </location>
</feature>
<name>A0A1I3N7Z9_9FLAO</name>
<dbReference type="GO" id="GO:0016740">
    <property type="term" value="F:transferase activity"/>
    <property type="evidence" value="ECO:0007669"/>
    <property type="project" value="UniProtKB-KW"/>
</dbReference>
<accession>A0A1I3N7Z9</accession>
<dbReference type="InterPro" id="IPR001173">
    <property type="entry name" value="Glyco_trans_2-like"/>
</dbReference>
<evidence type="ECO:0000313" key="2">
    <source>
        <dbReference type="EMBL" id="SFJ05377.1"/>
    </source>
</evidence>
<dbReference type="SUPFAM" id="SSF53448">
    <property type="entry name" value="Nucleotide-diphospho-sugar transferases"/>
    <property type="match status" value="1"/>
</dbReference>
<keyword evidence="3" id="KW-1185">Reference proteome</keyword>
<dbReference type="InterPro" id="IPR029044">
    <property type="entry name" value="Nucleotide-diphossugar_trans"/>
</dbReference>
<gene>
    <name evidence="2" type="ORF">SAMN05443431_10451</name>
</gene>
<sequence length="398" mass="46240">MKYKKTLEYDFHEMAFFTKNKIHFTECLQPKLSIIIPVYNELKYTLNCLHSLMKECNAFEVEIIVINDKSTDDTKSYLEQVTGVRLVTNETNLGFLKNINKGLKLAKGEFVLLLNNDVVVFDTLLKELFCVFENNKNVGAVGAMAIHPSGMVLEAGCTIFSNGEAHNNGRFSTPENPHYNYVRKSDYCSGYCLLLKRLLPNNDLVQLDEAFLPAYYEETDLCMQLKYNHGLDIYYQPFAKLIHFESISYGQEKNSKKEKLISANKVKFKNKWIAALKANHLEQSKSFKDFKDLRLKSDAILFLQDTMDDDVISKIESENNNGKKITVLLKSKLNFSLEKIEFLQRQGIEVLYPYYTRKGKYRSYFKIFRRISNGFTQIETTNVFLKSYFFIINKLFSI</sequence>
<dbReference type="AlphaFoldDB" id="A0A1I3N7Z9"/>
<dbReference type="EMBL" id="FORM01000004">
    <property type="protein sequence ID" value="SFJ05377.1"/>
    <property type="molecule type" value="Genomic_DNA"/>
</dbReference>
<dbReference type="PANTHER" id="PTHR43179">
    <property type="entry name" value="RHAMNOSYLTRANSFERASE WBBL"/>
    <property type="match status" value="1"/>
</dbReference>
<dbReference type="RefSeq" id="WP_143067793.1">
    <property type="nucleotide sequence ID" value="NZ_CANLBQ010000004.1"/>
</dbReference>
<keyword evidence="2" id="KW-0808">Transferase</keyword>
<dbReference type="Pfam" id="PF00535">
    <property type="entry name" value="Glycos_transf_2"/>
    <property type="match status" value="1"/>
</dbReference>
<dbReference type="PANTHER" id="PTHR43179:SF7">
    <property type="entry name" value="RHAMNOSYLTRANSFERASE WBBL"/>
    <property type="match status" value="1"/>
</dbReference>
<proteinExistence type="predicted"/>
<dbReference type="Gene3D" id="3.90.550.10">
    <property type="entry name" value="Spore Coat Polysaccharide Biosynthesis Protein SpsA, Chain A"/>
    <property type="match status" value="1"/>
</dbReference>
<organism evidence="2 3">
    <name type="scientific">Olleya namhaensis</name>
    <dbReference type="NCBI Taxonomy" id="1144750"/>
    <lineage>
        <taxon>Bacteria</taxon>
        <taxon>Pseudomonadati</taxon>
        <taxon>Bacteroidota</taxon>
        <taxon>Flavobacteriia</taxon>
        <taxon>Flavobacteriales</taxon>
        <taxon>Flavobacteriaceae</taxon>
    </lineage>
</organism>
<evidence type="ECO:0000259" key="1">
    <source>
        <dbReference type="Pfam" id="PF00535"/>
    </source>
</evidence>
<dbReference type="Proteomes" id="UP000199559">
    <property type="component" value="Unassembled WGS sequence"/>
</dbReference>
<evidence type="ECO:0000313" key="3">
    <source>
        <dbReference type="Proteomes" id="UP000199559"/>
    </source>
</evidence>
<dbReference type="STRING" id="1144750.SAMN05443431_10451"/>
<protein>
    <submittedName>
        <fullName evidence="2">Glycosyltransferase, GT2 family</fullName>
    </submittedName>
</protein>